<evidence type="ECO:0008006" key="4">
    <source>
        <dbReference type="Google" id="ProtNLM"/>
    </source>
</evidence>
<dbReference type="InterPro" id="IPR039068">
    <property type="entry name" value="PqqC-like"/>
</dbReference>
<dbReference type="Gene3D" id="1.20.910.10">
    <property type="entry name" value="Heme oxygenase-like"/>
    <property type="match status" value="1"/>
</dbReference>
<dbReference type="Proteomes" id="UP000239002">
    <property type="component" value="Unassembled WGS sequence"/>
</dbReference>
<keyword evidence="3" id="KW-1185">Reference proteome</keyword>
<evidence type="ECO:0000313" key="2">
    <source>
        <dbReference type="EMBL" id="PPK97017.1"/>
    </source>
</evidence>
<sequence>MVKISPATIFALENTAMEANLILNKISTVREQLLNHQLYNHIKNDEDLRVFMSSHIYAVWDFMSLLKALQNSLTCTTTPWTPVGDPDLRYLINEIVLAEETDIDHLGNRMSHYEMYLNAMNAVGIDVNIARKEIDGLSLSSHILETINNSLLPQHVKQFLTTTFTIINRGKDHEIAAAFTYGREDLIPEMFTEILDGISTSSFDIDLEPIKYYFDRHIELDGDEHGPMAHKMAAMLCDDDQLKWEEAIQVAKEALQSRIELFDGILKEIKESEPELV</sequence>
<dbReference type="InterPro" id="IPR024423">
    <property type="entry name" value="DUF3050"/>
</dbReference>
<dbReference type="SUPFAM" id="SSF48613">
    <property type="entry name" value="Heme oxygenase-like"/>
    <property type="match status" value="1"/>
</dbReference>
<protein>
    <recommendedName>
        <fullName evidence="4">DUF3050 family protein</fullName>
    </recommendedName>
</protein>
<proteinExistence type="predicted"/>
<dbReference type="PANTHER" id="PTHR40279">
    <property type="entry name" value="PQQC-LIKE PROTEIN"/>
    <property type="match status" value="1"/>
</dbReference>
<dbReference type="AlphaFoldDB" id="A0A2S6IRZ3"/>
<name>A0A2S6IRZ3_9FLAO</name>
<keyword evidence="1" id="KW-0560">Oxidoreductase</keyword>
<organism evidence="2 3">
    <name type="scientific">Nonlabens xylanidelens</name>
    <dbReference type="NCBI Taxonomy" id="191564"/>
    <lineage>
        <taxon>Bacteria</taxon>
        <taxon>Pseudomonadati</taxon>
        <taxon>Bacteroidota</taxon>
        <taxon>Flavobacteriia</taxon>
        <taxon>Flavobacteriales</taxon>
        <taxon>Flavobacteriaceae</taxon>
        <taxon>Nonlabens</taxon>
    </lineage>
</organism>
<dbReference type="PANTHER" id="PTHR40279:SF3">
    <property type="entry name" value="4-AMINOBENZOATE SYNTHASE"/>
    <property type="match status" value="1"/>
</dbReference>
<gene>
    <name evidence="2" type="ORF">LY01_00843</name>
</gene>
<dbReference type="Pfam" id="PF11251">
    <property type="entry name" value="DUF3050"/>
    <property type="match status" value="1"/>
</dbReference>
<dbReference type="InterPro" id="IPR016084">
    <property type="entry name" value="Haem_Oase-like_multi-hlx"/>
</dbReference>
<reference evidence="2 3" key="1">
    <citation type="submission" date="2018-02" db="EMBL/GenBank/DDBJ databases">
        <title>Genomic Encyclopedia of Archaeal and Bacterial Type Strains, Phase II (KMG-II): from individual species to whole genera.</title>
        <authorList>
            <person name="Goeker M."/>
        </authorList>
    </citation>
    <scope>NUCLEOTIDE SEQUENCE [LARGE SCALE GENOMIC DNA]</scope>
    <source>
        <strain evidence="2 3">DSM 16809</strain>
    </source>
</reference>
<evidence type="ECO:0000313" key="3">
    <source>
        <dbReference type="Proteomes" id="UP000239002"/>
    </source>
</evidence>
<dbReference type="GO" id="GO:0016491">
    <property type="term" value="F:oxidoreductase activity"/>
    <property type="evidence" value="ECO:0007669"/>
    <property type="project" value="UniProtKB-KW"/>
</dbReference>
<accession>A0A2S6IRZ3</accession>
<dbReference type="EMBL" id="PTJE01000001">
    <property type="protein sequence ID" value="PPK97017.1"/>
    <property type="molecule type" value="Genomic_DNA"/>
</dbReference>
<evidence type="ECO:0000256" key="1">
    <source>
        <dbReference type="ARBA" id="ARBA00023002"/>
    </source>
</evidence>
<comment type="caution">
    <text evidence="2">The sequence shown here is derived from an EMBL/GenBank/DDBJ whole genome shotgun (WGS) entry which is preliminary data.</text>
</comment>